<keyword evidence="1" id="KW-0472">Membrane</keyword>
<proteinExistence type="predicted"/>
<dbReference type="EMBL" id="CP014133">
    <property type="protein sequence ID" value="AVH29593.1"/>
    <property type="molecule type" value="Genomic_DNA"/>
</dbReference>
<feature type="transmembrane region" description="Helical" evidence="1">
    <location>
        <begin position="30"/>
        <end position="50"/>
    </location>
</feature>
<keyword evidence="1" id="KW-1133">Transmembrane helix</keyword>
<name>A0ABN5HRC9_9VIBR</name>
<evidence type="ECO:0000256" key="1">
    <source>
        <dbReference type="SAM" id="Phobius"/>
    </source>
</evidence>
<gene>
    <name evidence="2" type="ORF">AL468_20865</name>
</gene>
<evidence type="ECO:0000313" key="3">
    <source>
        <dbReference type="Proteomes" id="UP000237665"/>
    </source>
</evidence>
<sequence length="109" mass="12411">MQRIVNLALVVILTSVCSVAWIFLSTKSIWVFFELFVFTMLGFGLLYALLQKVDPQHFDFVLNHIEEIKREGREACQNGTPKESNPYSGVDGDLWEAGYTASHNTKIKQ</sequence>
<accession>A0ABN5HRC9</accession>
<protein>
    <submittedName>
        <fullName evidence="2">Uncharacterized protein</fullName>
    </submittedName>
</protein>
<keyword evidence="1" id="KW-0812">Transmembrane</keyword>
<feature type="transmembrane region" description="Helical" evidence="1">
    <location>
        <begin position="7"/>
        <end position="24"/>
    </location>
</feature>
<evidence type="ECO:0000313" key="2">
    <source>
        <dbReference type="EMBL" id="AVH29593.1"/>
    </source>
</evidence>
<organism evidence="2 3">
    <name type="scientific">Vibrio diabolicus</name>
    <dbReference type="NCBI Taxonomy" id="50719"/>
    <lineage>
        <taxon>Bacteria</taxon>
        <taxon>Pseudomonadati</taxon>
        <taxon>Pseudomonadota</taxon>
        <taxon>Gammaproteobacteria</taxon>
        <taxon>Vibrionales</taxon>
        <taxon>Vibrionaceae</taxon>
        <taxon>Vibrio</taxon>
        <taxon>Vibrio diabolicus subgroup</taxon>
    </lineage>
</organism>
<dbReference type="Proteomes" id="UP000237665">
    <property type="component" value="Chromosome 2"/>
</dbReference>
<dbReference type="RefSeq" id="WP_047008116.1">
    <property type="nucleotide sequence ID" value="NZ_JACEOA010000001.1"/>
</dbReference>
<reference evidence="3" key="1">
    <citation type="submission" date="2017-12" db="EMBL/GenBank/DDBJ databases">
        <title>FDA dAtabase for Regulatory Grade micrObial Sequences (FDA-ARGOS): Supporting development and validation of Infectious Disease Dx tests.</title>
        <authorList>
            <person name="Hoffmann M."/>
            <person name="Allard M."/>
            <person name="Evans P."/>
            <person name="Brown E."/>
            <person name="Tallon L.J."/>
            <person name="Sadzewicz L."/>
            <person name="Sengamalay N."/>
            <person name="Ott S."/>
            <person name="Godinez A."/>
            <person name="Nagaraj S."/>
            <person name="Vavikolanu K."/>
            <person name="Aluvathingal J."/>
            <person name="Nadendla S."/>
            <person name="Hobson J."/>
            <person name="Sichtig H."/>
        </authorList>
    </citation>
    <scope>NUCLEOTIDE SEQUENCE [LARGE SCALE GENOMIC DNA]</scope>
    <source>
        <strain evidence="3">LMG 3418</strain>
    </source>
</reference>
<keyword evidence="3" id="KW-1185">Reference proteome</keyword>